<keyword evidence="2" id="KW-0812">Transmembrane</keyword>
<dbReference type="Gene3D" id="2.120.10.80">
    <property type="entry name" value="Kelch-type beta propeller"/>
    <property type="match status" value="2"/>
</dbReference>
<feature type="compositionally biased region" description="Basic and acidic residues" evidence="1">
    <location>
        <begin position="541"/>
        <end position="550"/>
    </location>
</feature>
<organism evidence="3">
    <name type="scientific">Kwoniella bestiolae CBS 10118</name>
    <dbReference type="NCBI Taxonomy" id="1296100"/>
    <lineage>
        <taxon>Eukaryota</taxon>
        <taxon>Fungi</taxon>
        <taxon>Dikarya</taxon>
        <taxon>Basidiomycota</taxon>
        <taxon>Agaricomycotina</taxon>
        <taxon>Tremellomycetes</taxon>
        <taxon>Tremellales</taxon>
        <taxon>Cryptococcaceae</taxon>
        <taxon>Kwoniella</taxon>
    </lineage>
</organism>
<reference evidence="3" key="2">
    <citation type="submission" date="2014-01" db="EMBL/GenBank/DDBJ databases">
        <title>Evolution of pathogenesis and genome organization in the Tremellales.</title>
        <authorList>
            <person name="Cuomo C."/>
            <person name="Litvintseva A."/>
            <person name="Heitman J."/>
            <person name="Chen Y."/>
            <person name="Sun S."/>
            <person name="Springer D."/>
            <person name="Dromer F."/>
            <person name="Young S."/>
            <person name="Zeng Q."/>
            <person name="Chapman S."/>
            <person name="Gujja S."/>
            <person name="Saif S."/>
            <person name="Birren B."/>
        </authorList>
    </citation>
    <scope>NUCLEOTIDE SEQUENCE</scope>
    <source>
        <strain evidence="3">CBS 10118</strain>
    </source>
</reference>
<feature type="region of interest" description="Disordered" evidence="1">
    <location>
        <begin position="1052"/>
        <end position="1137"/>
    </location>
</feature>
<feature type="compositionally biased region" description="Basic and acidic residues" evidence="1">
    <location>
        <begin position="479"/>
        <end position="492"/>
    </location>
</feature>
<reference evidence="3" key="1">
    <citation type="submission" date="2013-07" db="EMBL/GenBank/DDBJ databases">
        <title>The Genome Sequence of Cryptococcus bestiolae CBS10118.</title>
        <authorList>
            <consortium name="The Broad Institute Genome Sequencing Platform"/>
            <person name="Cuomo C."/>
            <person name="Litvintseva A."/>
            <person name="Chen Y."/>
            <person name="Heitman J."/>
            <person name="Sun S."/>
            <person name="Springer D."/>
            <person name="Dromer F."/>
            <person name="Young S.K."/>
            <person name="Zeng Q."/>
            <person name="Gargeya S."/>
            <person name="Fitzgerald M."/>
            <person name="Abouelleil A."/>
            <person name="Alvarado L."/>
            <person name="Berlin A.M."/>
            <person name="Chapman S.B."/>
            <person name="Dewar J."/>
            <person name="Goldberg J."/>
            <person name="Griggs A."/>
            <person name="Gujja S."/>
            <person name="Hansen M."/>
            <person name="Howarth C."/>
            <person name="Imamovic A."/>
            <person name="Larimer J."/>
            <person name="McCowan C."/>
            <person name="Murphy C."/>
            <person name="Pearson M."/>
            <person name="Priest M."/>
            <person name="Roberts A."/>
            <person name="Saif S."/>
            <person name="Shea T."/>
            <person name="Sykes S."/>
            <person name="Wortman J."/>
            <person name="Nusbaum C."/>
            <person name="Birren B."/>
        </authorList>
    </citation>
    <scope>NUCLEOTIDE SEQUENCE [LARGE SCALE GENOMIC DNA]</scope>
    <source>
        <strain evidence="3">CBS 10118</strain>
    </source>
</reference>
<gene>
    <name evidence="3" type="ORF">I302_06096</name>
</gene>
<feature type="compositionally biased region" description="Acidic residues" evidence="1">
    <location>
        <begin position="564"/>
        <end position="573"/>
    </location>
</feature>
<feature type="region of interest" description="Disordered" evidence="1">
    <location>
        <begin position="337"/>
        <end position="361"/>
    </location>
</feature>
<feature type="region of interest" description="Disordered" evidence="1">
    <location>
        <begin position="777"/>
        <end position="937"/>
    </location>
</feature>
<feature type="transmembrane region" description="Helical" evidence="2">
    <location>
        <begin position="372"/>
        <end position="391"/>
    </location>
</feature>
<evidence type="ECO:0000256" key="1">
    <source>
        <dbReference type="SAM" id="MobiDB-lite"/>
    </source>
</evidence>
<evidence type="ECO:0000313" key="3">
    <source>
        <dbReference type="EMBL" id="OCF24635.1"/>
    </source>
</evidence>
<proteinExistence type="predicted"/>
<feature type="region of interest" description="Disordered" evidence="1">
    <location>
        <begin position="704"/>
        <end position="729"/>
    </location>
</feature>
<feature type="compositionally biased region" description="Polar residues" evidence="1">
    <location>
        <begin position="812"/>
        <end position="834"/>
    </location>
</feature>
<dbReference type="STRING" id="1296100.A0A1B9G0T5"/>
<feature type="region of interest" description="Disordered" evidence="1">
    <location>
        <begin position="405"/>
        <end position="438"/>
    </location>
</feature>
<keyword evidence="2" id="KW-0472">Membrane</keyword>
<feature type="compositionally biased region" description="Polar residues" evidence="1">
    <location>
        <begin position="643"/>
        <end position="652"/>
    </location>
</feature>
<dbReference type="InterPro" id="IPR015915">
    <property type="entry name" value="Kelch-typ_b-propeller"/>
</dbReference>
<name>A0A1B9G0T5_9TREE</name>
<dbReference type="SUPFAM" id="SSF117281">
    <property type="entry name" value="Kelch motif"/>
    <property type="match status" value="1"/>
</dbReference>
<sequence length="1185" mass="126948">MSDSIEGKRRKKRQYTVRMENIIQHGRNIALLVLLSTAQTAWAVNEHTIIPRWGHAAAYIPSPPTLIMQGGKTDPSSSYTYSSSPNTGETLILPLSSGFSTSSPPFTSLDTPSAPTSAWHTLTPLSSNDGSWQLLSFGGDGGTSEAVQTGSNSAWIMDIKPDRPSVEYTRQASGNGQPMRRIYHSTSSASQDGKVYMTGGLKDDGSGTTFSDVYSYDSGSSSFSALPSLPVGLYHHSSLLLPNGTVLALGGAYTSPSTGSAAVQPYSTVYSLDTTSPTPTWSERQITGKVPEGRRGASLALSEDGSKAFLFGGANARLGEVYGDGWEFNLGDGTWKEVTTGGQGSATASSSSTTAPTDAGAHSHPLTLPIRIGLILGIIAFVALLVGIWLWRYLRRRKARQAVLANSSWPASGPRGRTPSRPYGSREKGGEGLMEELSPEKPIEGGYEAWGVREKGASVGLGMGAIGATLHSISSKFSGKKEDPYTELHDDPSQEVGGPLRKSSRRIGDGIRLLGPRPQREKSLYYSPEKPVRKASMIRNSRIDMLREEDIPNYAAGPISRREEDEDWVIDSDESGRNWKSAKSLLKRQTDDDDDEGEDPFHDRESSFDDDAPILPPMRVRGGPVPTPHDSRSDLGTFDEIASMSNLYSELSRNPHSELSRNPYSDVSRNRLSHNSSLEHHLPSLSPSDPLDLAGLLVPPSIGGNRYSQSSIPTSARSGRSGQSNALSDAEEGIISEARYVHSQSPTLVSPSETPYVPIKRSESFFRRLAAGGITSLLSSTKSNGSGGGSGQKRELDIRDPAPQPTLWPVMSNENVSSPEDPSPFSPQSSNHPPTSWRGDTLELPNDHGKGPSLSSLNSARSMRDMVLVQRETTSSSVESEAIIERSSSPVHEHRKDEPDGSLVRAEENDSLSPLPSETSTSVVPLRPDGVGHHRHANGYTDVTTDGLGMGTPEEIVFNGADFASPPILPTNNFGARSSPLPTIVQNQKEVEETPRKISLRPIPSPITPRRAISRNLNTTVIDESSLPPSGSPVPSPLVQHRRPVRDVVNSINKRGSSTPFSLLSPMSNYSPAVDRRSSLSMNVTGSSGGSGSATPTRTTSVNSTEDPFGDGGGITPKPVSKRPVTIHGSPAGTPGIERIITPSGKRVTSVDKRPTTMWEVIKKEQLRVANPDQCGGRVGGSGNS</sequence>
<feature type="region of interest" description="Disordered" evidence="1">
    <location>
        <begin position="479"/>
        <end position="672"/>
    </location>
</feature>
<evidence type="ECO:0000256" key="2">
    <source>
        <dbReference type="SAM" id="Phobius"/>
    </source>
</evidence>
<protein>
    <recommendedName>
        <fullName evidence="4">Galactose oxidase</fullName>
    </recommendedName>
</protein>
<feature type="compositionally biased region" description="Polar residues" evidence="1">
    <location>
        <begin position="706"/>
        <end position="727"/>
    </location>
</feature>
<dbReference type="OrthoDB" id="432528at2759"/>
<feature type="compositionally biased region" description="Low complexity" evidence="1">
    <location>
        <begin position="345"/>
        <end position="361"/>
    </location>
</feature>
<keyword evidence="2" id="KW-1133">Transmembrane helix</keyword>
<dbReference type="AlphaFoldDB" id="A0A1B9G0T5"/>
<dbReference type="Pfam" id="PF24681">
    <property type="entry name" value="Kelch_KLHDC2_KLHL20_DRC7"/>
    <property type="match status" value="1"/>
</dbReference>
<feature type="compositionally biased region" description="Low complexity" evidence="1">
    <location>
        <begin position="911"/>
        <end position="924"/>
    </location>
</feature>
<dbReference type="VEuPathDB" id="FungiDB:I302_06096"/>
<accession>A0A1B9G0T5</accession>
<feature type="compositionally biased region" description="Polar residues" evidence="1">
    <location>
        <begin position="1052"/>
        <end position="1071"/>
    </location>
</feature>
<evidence type="ECO:0008006" key="4">
    <source>
        <dbReference type="Google" id="ProtNLM"/>
    </source>
</evidence>
<dbReference type="EMBL" id="KI894022">
    <property type="protein sequence ID" value="OCF24635.1"/>
    <property type="molecule type" value="Genomic_DNA"/>
</dbReference>